<dbReference type="Gene3D" id="3.40.50.2300">
    <property type="match status" value="1"/>
</dbReference>
<reference evidence="6 7" key="1">
    <citation type="submission" date="2022-10" db="EMBL/GenBank/DDBJ databases">
        <title>Luteolibacter arcticus strain CCTCC AB 2014275, whole genome shotgun sequencing project.</title>
        <authorList>
            <person name="Zhao G."/>
            <person name="Shen L."/>
        </authorList>
    </citation>
    <scope>NUCLEOTIDE SEQUENCE [LARGE SCALE GENOMIC DNA]</scope>
    <source>
        <strain evidence="6 7">CCTCC AB 2014275</strain>
    </source>
</reference>
<proteinExistence type="predicted"/>
<sequence>MTRSSPTPPVHRVALVEDRREVREQWASFLNGFDGFSCVCACASGEEALQAIPPLRPDIVLMDIFLPGMSGIECTVRLKVVIPESRVLILTASDDEEMVFPALEAGADGYLLKHSTPAELHHALLDVLHGGVPMTSGIARRVAGFFRRRGEVRLETARLSQRETEVLDLLAKGFVNKEIADKLSLSVETIRSYLKNIYEKMHVHSRAEAVAKYITGRGGSGTTRS</sequence>
<dbReference type="InterPro" id="IPR001789">
    <property type="entry name" value="Sig_transdc_resp-reg_receiver"/>
</dbReference>
<dbReference type="PANTHER" id="PTHR43214:SF37">
    <property type="entry name" value="TRANSCRIPTIONAL REGULATORY PROTEIN YDFI"/>
    <property type="match status" value="1"/>
</dbReference>
<keyword evidence="1 3" id="KW-0597">Phosphoprotein</keyword>
<dbReference type="RefSeq" id="WP_264488638.1">
    <property type="nucleotide sequence ID" value="NZ_JAPDDT010000008.1"/>
</dbReference>
<evidence type="ECO:0000256" key="2">
    <source>
        <dbReference type="ARBA" id="ARBA00023125"/>
    </source>
</evidence>
<dbReference type="SMART" id="SM00421">
    <property type="entry name" value="HTH_LUXR"/>
    <property type="match status" value="1"/>
</dbReference>
<evidence type="ECO:0000256" key="1">
    <source>
        <dbReference type="ARBA" id="ARBA00022553"/>
    </source>
</evidence>
<evidence type="ECO:0000313" key="6">
    <source>
        <dbReference type="EMBL" id="MCW1924531.1"/>
    </source>
</evidence>
<feature type="domain" description="HTH luxR-type" evidence="4">
    <location>
        <begin position="152"/>
        <end position="217"/>
    </location>
</feature>
<dbReference type="SUPFAM" id="SSF46894">
    <property type="entry name" value="C-terminal effector domain of the bipartite response regulators"/>
    <property type="match status" value="1"/>
</dbReference>
<feature type="domain" description="Response regulatory" evidence="5">
    <location>
        <begin position="12"/>
        <end position="128"/>
    </location>
</feature>
<comment type="caution">
    <text evidence="6">The sequence shown here is derived from an EMBL/GenBank/DDBJ whole genome shotgun (WGS) entry which is preliminary data.</text>
</comment>
<name>A0ABT3GM20_9BACT</name>
<keyword evidence="7" id="KW-1185">Reference proteome</keyword>
<dbReference type="CDD" id="cd17535">
    <property type="entry name" value="REC_NarL-like"/>
    <property type="match status" value="1"/>
</dbReference>
<dbReference type="InterPro" id="IPR000792">
    <property type="entry name" value="Tscrpt_reg_LuxR_C"/>
</dbReference>
<dbReference type="PROSITE" id="PS00622">
    <property type="entry name" value="HTH_LUXR_1"/>
    <property type="match status" value="1"/>
</dbReference>
<dbReference type="PANTHER" id="PTHR43214">
    <property type="entry name" value="TWO-COMPONENT RESPONSE REGULATOR"/>
    <property type="match status" value="1"/>
</dbReference>
<dbReference type="EMBL" id="JAPDDT010000008">
    <property type="protein sequence ID" value="MCW1924531.1"/>
    <property type="molecule type" value="Genomic_DNA"/>
</dbReference>
<evidence type="ECO:0000259" key="5">
    <source>
        <dbReference type="PROSITE" id="PS50110"/>
    </source>
</evidence>
<evidence type="ECO:0000256" key="3">
    <source>
        <dbReference type="PROSITE-ProRule" id="PRU00169"/>
    </source>
</evidence>
<dbReference type="SMART" id="SM00448">
    <property type="entry name" value="REC"/>
    <property type="match status" value="1"/>
</dbReference>
<dbReference type="InterPro" id="IPR039420">
    <property type="entry name" value="WalR-like"/>
</dbReference>
<dbReference type="PROSITE" id="PS50110">
    <property type="entry name" value="RESPONSE_REGULATORY"/>
    <property type="match status" value="1"/>
</dbReference>
<dbReference type="PROSITE" id="PS50043">
    <property type="entry name" value="HTH_LUXR_2"/>
    <property type="match status" value="1"/>
</dbReference>
<evidence type="ECO:0000259" key="4">
    <source>
        <dbReference type="PROSITE" id="PS50043"/>
    </source>
</evidence>
<dbReference type="InterPro" id="IPR011006">
    <property type="entry name" value="CheY-like_superfamily"/>
</dbReference>
<dbReference type="SUPFAM" id="SSF52172">
    <property type="entry name" value="CheY-like"/>
    <property type="match status" value="1"/>
</dbReference>
<feature type="modified residue" description="4-aspartylphosphate" evidence="3">
    <location>
        <position position="63"/>
    </location>
</feature>
<dbReference type="InterPro" id="IPR058245">
    <property type="entry name" value="NreC/VraR/RcsB-like_REC"/>
</dbReference>
<protein>
    <submittedName>
        <fullName evidence="6">Response regulator transcription factor</fullName>
    </submittedName>
</protein>
<dbReference type="Proteomes" id="UP001320876">
    <property type="component" value="Unassembled WGS sequence"/>
</dbReference>
<organism evidence="6 7">
    <name type="scientific">Luteolibacter arcticus</name>
    <dbReference type="NCBI Taxonomy" id="1581411"/>
    <lineage>
        <taxon>Bacteria</taxon>
        <taxon>Pseudomonadati</taxon>
        <taxon>Verrucomicrobiota</taxon>
        <taxon>Verrucomicrobiia</taxon>
        <taxon>Verrucomicrobiales</taxon>
        <taxon>Verrucomicrobiaceae</taxon>
        <taxon>Luteolibacter</taxon>
    </lineage>
</organism>
<dbReference type="CDD" id="cd06170">
    <property type="entry name" value="LuxR_C_like"/>
    <property type="match status" value="1"/>
</dbReference>
<keyword evidence="2" id="KW-0238">DNA-binding</keyword>
<dbReference type="InterPro" id="IPR016032">
    <property type="entry name" value="Sig_transdc_resp-reg_C-effctor"/>
</dbReference>
<accession>A0ABT3GM20</accession>
<evidence type="ECO:0000313" key="7">
    <source>
        <dbReference type="Proteomes" id="UP001320876"/>
    </source>
</evidence>
<dbReference type="PRINTS" id="PR00038">
    <property type="entry name" value="HTHLUXR"/>
</dbReference>
<gene>
    <name evidence="6" type="ORF">OKA05_18340</name>
</gene>
<dbReference type="Pfam" id="PF00196">
    <property type="entry name" value="GerE"/>
    <property type="match status" value="1"/>
</dbReference>
<dbReference type="Pfam" id="PF00072">
    <property type="entry name" value="Response_reg"/>
    <property type="match status" value="1"/>
</dbReference>